<feature type="domain" description="Archaeal Type IV pilin N-terminal" evidence="2">
    <location>
        <begin position="11"/>
        <end position="63"/>
    </location>
</feature>
<protein>
    <submittedName>
        <fullName evidence="3">Flagellin N-terminal-like domain-containing protein</fullName>
    </submittedName>
</protein>
<keyword evidence="1" id="KW-0812">Transmembrane</keyword>
<feature type="transmembrane region" description="Helical" evidence="1">
    <location>
        <begin position="12"/>
        <end position="38"/>
    </location>
</feature>
<keyword evidence="3" id="KW-0966">Cell projection</keyword>
<evidence type="ECO:0000313" key="3">
    <source>
        <dbReference type="EMBL" id="SDJ52616.1"/>
    </source>
</evidence>
<proteinExistence type="predicted"/>
<keyword evidence="3" id="KW-0282">Flagellum</keyword>
<organism evidence="3 4">
    <name type="scientific">Halovenus aranensis</name>
    <dbReference type="NCBI Taxonomy" id="890420"/>
    <lineage>
        <taxon>Archaea</taxon>
        <taxon>Methanobacteriati</taxon>
        <taxon>Methanobacteriota</taxon>
        <taxon>Stenosarchaea group</taxon>
        <taxon>Halobacteria</taxon>
        <taxon>Halobacteriales</taxon>
        <taxon>Haloarculaceae</taxon>
        <taxon>Halovenus</taxon>
    </lineage>
</organism>
<keyword evidence="4" id="KW-1185">Reference proteome</keyword>
<dbReference type="NCBIfam" id="TIGR02537">
    <property type="entry name" value="arch_flag_Nterm"/>
    <property type="match status" value="1"/>
</dbReference>
<evidence type="ECO:0000259" key="2">
    <source>
        <dbReference type="Pfam" id="PF07790"/>
    </source>
</evidence>
<gene>
    <name evidence="3" type="ORF">SAMN05216226_104236</name>
</gene>
<evidence type="ECO:0000256" key="1">
    <source>
        <dbReference type="SAM" id="Phobius"/>
    </source>
</evidence>
<dbReference type="AlphaFoldDB" id="A0A1G8UFG0"/>
<dbReference type="STRING" id="890420.SAMN05216226_104236"/>
<keyword evidence="1" id="KW-1133">Transmembrane helix</keyword>
<dbReference type="Proteomes" id="UP000198856">
    <property type="component" value="Unassembled WGS sequence"/>
</dbReference>
<dbReference type="InterPro" id="IPR013373">
    <property type="entry name" value="Flagellin/pilin_N_arc"/>
</dbReference>
<sequence>MQIRNLFNEDDAVSPVIGVILMVAITVILAAVIASFVLGLGDTAGETQPTVTWNIEYDEINTDQWNSSSAREIEDYSTTVVSDWDSGGKVPTSSSGNNGILTFTVESSGEGIGPDDLYLRGDGLITDDTDPSITDEIEISALETRSNFSASQGFSVAVAGNYSVDLVWDTGDDSATLDSDTGPDA</sequence>
<keyword evidence="3" id="KW-0969">Cilium</keyword>
<dbReference type="Pfam" id="PF07790">
    <property type="entry name" value="Pilin_N"/>
    <property type="match status" value="1"/>
</dbReference>
<keyword evidence="1" id="KW-0472">Membrane</keyword>
<dbReference type="RefSeq" id="WP_092700584.1">
    <property type="nucleotide sequence ID" value="NZ_FNFC01000004.1"/>
</dbReference>
<accession>A0A1G8UFG0</accession>
<dbReference type="EMBL" id="FNFC01000004">
    <property type="protein sequence ID" value="SDJ52616.1"/>
    <property type="molecule type" value="Genomic_DNA"/>
</dbReference>
<dbReference type="OrthoDB" id="118020at2157"/>
<reference evidence="3 4" key="1">
    <citation type="submission" date="2016-10" db="EMBL/GenBank/DDBJ databases">
        <authorList>
            <person name="de Groot N.N."/>
        </authorList>
    </citation>
    <scope>NUCLEOTIDE SEQUENCE [LARGE SCALE GENOMIC DNA]</scope>
    <source>
        <strain evidence="3 4">IBRC-M10015</strain>
    </source>
</reference>
<evidence type="ECO:0000313" key="4">
    <source>
        <dbReference type="Proteomes" id="UP000198856"/>
    </source>
</evidence>
<dbReference type="InterPro" id="IPR012859">
    <property type="entry name" value="Pilin_N_archaeal"/>
</dbReference>
<name>A0A1G8UFG0_9EURY</name>